<sequence length="38" mass="4235">MFDVFTLTPNCEKVWLVTDLATCWGVGSWESGVGSRQN</sequence>
<organism evidence="1">
    <name type="scientific">uncultured Leptolyngbya sp</name>
    <dbReference type="NCBI Taxonomy" id="332963"/>
    <lineage>
        <taxon>Bacteria</taxon>
        <taxon>Bacillati</taxon>
        <taxon>Cyanobacteriota</taxon>
        <taxon>Cyanophyceae</taxon>
        <taxon>Leptolyngbyales</taxon>
        <taxon>Leptolyngbyaceae</taxon>
        <taxon>Leptolyngbya group</taxon>
        <taxon>Leptolyngbya</taxon>
        <taxon>environmental samples</taxon>
    </lineage>
</organism>
<dbReference type="EMBL" id="CADCTY010001940">
    <property type="protein sequence ID" value="CAA9395724.1"/>
    <property type="molecule type" value="Genomic_DNA"/>
</dbReference>
<accession>A0A6J4NSP3</accession>
<reference evidence="1" key="1">
    <citation type="submission" date="2020-02" db="EMBL/GenBank/DDBJ databases">
        <authorList>
            <person name="Meier V. D."/>
        </authorList>
    </citation>
    <scope>NUCLEOTIDE SEQUENCE</scope>
    <source>
        <strain evidence="1">AVDCRST_MAG94</strain>
    </source>
</reference>
<gene>
    <name evidence="1" type="ORF">AVDCRST_MAG94-5641</name>
</gene>
<name>A0A6J4NSP3_9CYAN</name>
<evidence type="ECO:0000313" key="1">
    <source>
        <dbReference type="EMBL" id="CAA9395724.1"/>
    </source>
</evidence>
<dbReference type="AlphaFoldDB" id="A0A6J4NSP3"/>
<protein>
    <submittedName>
        <fullName evidence="1">Uncharacterized protein</fullName>
    </submittedName>
</protein>
<proteinExistence type="predicted"/>